<organism evidence="4 5">
    <name type="scientific">Nannocystis punicea</name>
    <dbReference type="NCBI Taxonomy" id="2995304"/>
    <lineage>
        <taxon>Bacteria</taxon>
        <taxon>Pseudomonadati</taxon>
        <taxon>Myxococcota</taxon>
        <taxon>Polyangia</taxon>
        <taxon>Nannocystales</taxon>
        <taxon>Nannocystaceae</taxon>
        <taxon>Nannocystis</taxon>
    </lineage>
</organism>
<evidence type="ECO:0000313" key="4">
    <source>
        <dbReference type="EMBL" id="WAS93167.1"/>
    </source>
</evidence>
<evidence type="ECO:0000313" key="5">
    <source>
        <dbReference type="Proteomes" id="UP001164459"/>
    </source>
</evidence>
<proteinExistence type="predicted"/>
<dbReference type="Proteomes" id="UP001164459">
    <property type="component" value="Chromosome"/>
</dbReference>
<dbReference type="InterPro" id="IPR007627">
    <property type="entry name" value="RNA_pol_sigma70_r2"/>
</dbReference>
<dbReference type="RefSeq" id="WP_269035493.1">
    <property type="nucleotide sequence ID" value="NZ_CP114040.1"/>
</dbReference>
<evidence type="ECO:0000259" key="1">
    <source>
        <dbReference type="Pfam" id="PF04542"/>
    </source>
</evidence>
<dbReference type="InterPro" id="IPR046531">
    <property type="entry name" value="DUF6596"/>
</dbReference>
<name>A0ABY7H208_9BACT</name>
<accession>A0ABY7H208</accession>
<dbReference type="InterPro" id="IPR013324">
    <property type="entry name" value="RNA_pol_sigma_r3/r4-like"/>
</dbReference>
<dbReference type="Pfam" id="PF20239">
    <property type="entry name" value="DUF6596"/>
    <property type="match status" value="1"/>
</dbReference>
<dbReference type="NCBIfam" id="TIGR02937">
    <property type="entry name" value="sigma70-ECF"/>
    <property type="match status" value="1"/>
</dbReference>
<dbReference type="PANTHER" id="PTHR47756:SF2">
    <property type="entry name" value="BLL6612 PROTEIN"/>
    <property type="match status" value="1"/>
</dbReference>
<feature type="domain" description="RNA polymerase sigma-70 region 2" evidence="1">
    <location>
        <begin position="12"/>
        <end position="77"/>
    </location>
</feature>
<keyword evidence="5" id="KW-1185">Reference proteome</keyword>
<dbReference type="Pfam" id="PF04542">
    <property type="entry name" value="Sigma70_r2"/>
    <property type="match status" value="1"/>
</dbReference>
<protein>
    <submittedName>
        <fullName evidence="4">Sigma-70 family RNA polymerase sigma factor</fullName>
    </submittedName>
</protein>
<dbReference type="InterPro" id="IPR036388">
    <property type="entry name" value="WH-like_DNA-bd_sf"/>
</dbReference>
<dbReference type="SUPFAM" id="SSF88946">
    <property type="entry name" value="Sigma2 domain of RNA polymerase sigma factors"/>
    <property type="match status" value="1"/>
</dbReference>
<dbReference type="InterPro" id="IPR014284">
    <property type="entry name" value="RNA_pol_sigma-70_dom"/>
</dbReference>
<dbReference type="InterPro" id="IPR013325">
    <property type="entry name" value="RNA_pol_sigma_r2"/>
</dbReference>
<evidence type="ECO:0000259" key="2">
    <source>
        <dbReference type="Pfam" id="PF08281"/>
    </source>
</evidence>
<dbReference type="SUPFAM" id="SSF88659">
    <property type="entry name" value="Sigma3 and sigma4 domains of RNA polymerase sigma factors"/>
    <property type="match status" value="1"/>
</dbReference>
<dbReference type="EMBL" id="CP114040">
    <property type="protein sequence ID" value="WAS93167.1"/>
    <property type="molecule type" value="Genomic_DNA"/>
</dbReference>
<sequence length="417" mass="44654">MNGVARAIDAIFRAESGAVLATLIRLTGSFELAEDALQDALTAALERWPADGLPHSPGAWLTTTAQRKALDRLRRRRNADRLGTHVEAELLLARADEGRPDLGPGGPVEDDRLRLIFTCCHPALAPEAQVALTLRTLGGLSTAEIARAFLTTESTMAQRLVRAKQKIAKAKIPYAVPDAAALPARVEAVLAVIYLIFNEGYLASAGASLMRRELCSEAIRLGRVLMKILPDEAEMTGLLALMLLHDARREARAGDDGALILLAEQDRSRWDPAQIAEGLELVAQALRQGRPGPYQLQAAIAAVHAEAPSAAGTDWLQIFLLYTELHVRHPTPIVALNRAVAAGFAGRPEVGLRALAEPEVATALVDYPGFYLARGDLLRRTGDVAGARGCFERAVGLADNAQVRGAAARQLQALVDG</sequence>
<reference evidence="4" key="1">
    <citation type="submission" date="2022-11" db="EMBL/GenBank/DDBJ databases">
        <title>Minimal conservation of predation-associated metabolite biosynthetic gene clusters underscores biosynthetic potential of Myxococcota including descriptions for ten novel species: Archangium lansinium sp. nov., Myxococcus landrumus sp. nov., Nannocystis bai.</title>
        <authorList>
            <person name="Ahearne A."/>
            <person name="Stevens C."/>
            <person name="Dowd S."/>
        </authorList>
    </citation>
    <scope>NUCLEOTIDE SEQUENCE</scope>
    <source>
        <strain evidence="4">Fl3</strain>
    </source>
</reference>
<dbReference type="PANTHER" id="PTHR47756">
    <property type="entry name" value="BLL6612 PROTEIN-RELATED"/>
    <property type="match status" value="1"/>
</dbReference>
<feature type="domain" description="RNA polymerase sigma factor 70 region 4 type 2" evidence="2">
    <location>
        <begin position="116"/>
        <end position="167"/>
    </location>
</feature>
<dbReference type="Gene3D" id="1.10.1740.10">
    <property type="match status" value="1"/>
</dbReference>
<dbReference type="InterPro" id="IPR013249">
    <property type="entry name" value="RNA_pol_sigma70_r4_t2"/>
</dbReference>
<gene>
    <name evidence="4" type="ORF">O0S08_43950</name>
</gene>
<dbReference type="Pfam" id="PF08281">
    <property type="entry name" value="Sigma70_r4_2"/>
    <property type="match status" value="1"/>
</dbReference>
<feature type="domain" description="DUF6596" evidence="3">
    <location>
        <begin position="185"/>
        <end position="285"/>
    </location>
</feature>
<dbReference type="Gene3D" id="1.10.10.10">
    <property type="entry name" value="Winged helix-like DNA-binding domain superfamily/Winged helix DNA-binding domain"/>
    <property type="match status" value="1"/>
</dbReference>
<evidence type="ECO:0000259" key="3">
    <source>
        <dbReference type="Pfam" id="PF20239"/>
    </source>
</evidence>